<dbReference type="KEGG" id="pdio:PDMSB3_1101"/>
<feature type="compositionally biased region" description="Polar residues" evidence="1">
    <location>
        <begin position="58"/>
        <end position="71"/>
    </location>
</feature>
<proteinExistence type="predicted"/>
<sequence length="71" mass="7414">MAIAAIVVSFLVSLVGGPSLLDHLSKTQVEHLQQSEEVQHSQLPPEQQGPLAPAQDVAPTSVSVAKESSNS</sequence>
<protein>
    <submittedName>
        <fullName evidence="2">Uncharacterized protein</fullName>
    </submittedName>
</protein>
<accession>A0A5Q4YSR3</accession>
<organism evidence="2 3">
    <name type="scientific">Paraburkholderia dioscoreae</name>
    <dbReference type="NCBI Taxonomy" id="2604047"/>
    <lineage>
        <taxon>Bacteria</taxon>
        <taxon>Pseudomonadati</taxon>
        <taxon>Pseudomonadota</taxon>
        <taxon>Betaproteobacteria</taxon>
        <taxon>Burkholderiales</taxon>
        <taxon>Burkholderiaceae</taxon>
        <taxon>Paraburkholderia</taxon>
    </lineage>
</organism>
<dbReference type="AlphaFoldDB" id="A0A5Q4YSR3"/>
<evidence type="ECO:0000313" key="2">
    <source>
        <dbReference type="EMBL" id="VVD27563.1"/>
    </source>
</evidence>
<dbReference type="RefSeq" id="WP_165185278.1">
    <property type="nucleotide sequence ID" value="NZ_LR699553.1"/>
</dbReference>
<dbReference type="Proteomes" id="UP000325811">
    <property type="component" value="Chromosome I"/>
</dbReference>
<reference evidence="2 3" key="1">
    <citation type="submission" date="2019-08" db="EMBL/GenBank/DDBJ databases">
        <authorList>
            <person name="Herpell B J."/>
        </authorList>
    </citation>
    <scope>NUCLEOTIDE SEQUENCE [LARGE SCALE GENOMIC DNA]</scope>
    <source>
        <strain evidence="3">Msb3</strain>
    </source>
</reference>
<dbReference type="EMBL" id="LR699553">
    <property type="protein sequence ID" value="VVD27563.1"/>
    <property type="molecule type" value="Genomic_DNA"/>
</dbReference>
<evidence type="ECO:0000256" key="1">
    <source>
        <dbReference type="SAM" id="MobiDB-lite"/>
    </source>
</evidence>
<name>A0A5Q4YSR3_9BURK</name>
<feature type="region of interest" description="Disordered" evidence="1">
    <location>
        <begin position="31"/>
        <end position="71"/>
    </location>
</feature>
<keyword evidence="3" id="KW-1185">Reference proteome</keyword>
<gene>
    <name evidence="2" type="ORF">PDMSB3_1101</name>
</gene>
<evidence type="ECO:0000313" key="3">
    <source>
        <dbReference type="Proteomes" id="UP000325811"/>
    </source>
</evidence>